<dbReference type="AlphaFoldDB" id="X1L7M5"/>
<protein>
    <submittedName>
        <fullName evidence="1">Uncharacterized protein</fullName>
    </submittedName>
</protein>
<feature type="non-terminal residue" evidence="1">
    <location>
        <position position="44"/>
    </location>
</feature>
<sequence>MKIINKNQTKTFKNSDVCTAIEYPLEENHINGAVIELKGRYPAS</sequence>
<accession>X1L7M5</accession>
<evidence type="ECO:0000313" key="1">
    <source>
        <dbReference type="EMBL" id="GAI15003.1"/>
    </source>
</evidence>
<dbReference type="EMBL" id="BARV01012043">
    <property type="protein sequence ID" value="GAI15003.1"/>
    <property type="molecule type" value="Genomic_DNA"/>
</dbReference>
<proteinExistence type="predicted"/>
<comment type="caution">
    <text evidence="1">The sequence shown here is derived from an EMBL/GenBank/DDBJ whole genome shotgun (WGS) entry which is preliminary data.</text>
</comment>
<name>X1L7M5_9ZZZZ</name>
<organism evidence="1">
    <name type="scientific">marine sediment metagenome</name>
    <dbReference type="NCBI Taxonomy" id="412755"/>
    <lineage>
        <taxon>unclassified sequences</taxon>
        <taxon>metagenomes</taxon>
        <taxon>ecological metagenomes</taxon>
    </lineage>
</organism>
<gene>
    <name evidence="1" type="ORF">S06H3_22504</name>
</gene>
<reference evidence="1" key="1">
    <citation type="journal article" date="2014" name="Front. Microbiol.">
        <title>High frequency of phylogenetically diverse reductive dehalogenase-homologous genes in deep subseafloor sedimentary metagenomes.</title>
        <authorList>
            <person name="Kawai M."/>
            <person name="Futagami T."/>
            <person name="Toyoda A."/>
            <person name="Takaki Y."/>
            <person name="Nishi S."/>
            <person name="Hori S."/>
            <person name="Arai W."/>
            <person name="Tsubouchi T."/>
            <person name="Morono Y."/>
            <person name="Uchiyama I."/>
            <person name="Ito T."/>
            <person name="Fujiyama A."/>
            <person name="Inagaki F."/>
            <person name="Takami H."/>
        </authorList>
    </citation>
    <scope>NUCLEOTIDE SEQUENCE</scope>
    <source>
        <strain evidence="1">Expedition CK06-06</strain>
    </source>
</reference>